<keyword evidence="3 6" id="KW-0812">Transmembrane</keyword>
<evidence type="ECO:0000256" key="5">
    <source>
        <dbReference type="ARBA" id="ARBA00023136"/>
    </source>
</evidence>
<feature type="transmembrane region" description="Helical" evidence="6">
    <location>
        <begin position="115"/>
        <end position="132"/>
    </location>
</feature>
<comment type="similarity">
    <text evidence="2">Belongs to the EamA transporter family.</text>
</comment>
<keyword evidence="9" id="KW-1185">Reference proteome</keyword>
<sequence>MVLLLTAAAPCVWGTTYIVASELLPADRPLLAAVLRSLPAGLLLAVLIRRLPRGSWWARSAVLGVLNIGVFFAFLFIAAYRLPGGAAATIGAVQPLIVAVLASRWIGEKLTLSKVAAGVIGLAGVALLVLQAQVRLDMLGVTAALGGALAMACGVVLTKKWGRPDTLLATTSWQLIAGGLFLVPIALLVEGPPPSNLTVANTVGYLYLGIIGTALAYTLWFRGVHLLPTSSTALLGLLSPLVATVAGWALLEQRLTAGQVLGALPPLILSVGRGRG</sequence>
<evidence type="ECO:0000259" key="7">
    <source>
        <dbReference type="Pfam" id="PF00892"/>
    </source>
</evidence>
<dbReference type="Proteomes" id="UP000609874">
    <property type="component" value="Unassembled WGS sequence"/>
</dbReference>
<evidence type="ECO:0000313" key="8">
    <source>
        <dbReference type="EMBL" id="MBD7996365.1"/>
    </source>
</evidence>
<feature type="transmembrane region" description="Helical" evidence="6">
    <location>
        <begin position="167"/>
        <end position="189"/>
    </location>
</feature>
<dbReference type="EMBL" id="JACSQD010000006">
    <property type="protein sequence ID" value="MBD7996365.1"/>
    <property type="molecule type" value="Genomic_DNA"/>
</dbReference>
<feature type="transmembrane region" description="Helical" evidence="6">
    <location>
        <begin position="138"/>
        <end position="158"/>
    </location>
</feature>
<dbReference type="InterPro" id="IPR000620">
    <property type="entry name" value="EamA_dom"/>
</dbReference>
<reference evidence="8 9" key="1">
    <citation type="submission" date="2020-08" db="EMBL/GenBank/DDBJ databases">
        <title>A Genomic Blueprint of the Chicken Gut Microbiome.</title>
        <authorList>
            <person name="Gilroy R."/>
            <person name="Ravi A."/>
            <person name="Getino M."/>
            <person name="Pursley I."/>
            <person name="Horton D.L."/>
            <person name="Alikhan N.-F."/>
            <person name="Baker D."/>
            <person name="Gharbi K."/>
            <person name="Hall N."/>
            <person name="Watson M."/>
            <person name="Adriaenssens E.M."/>
            <person name="Foster-Nyarko E."/>
            <person name="Jarju S."/>
            <person name="Secka A."/>
            <person name="Antonio M."/>
            <person name="Oren A."/>
            <person name="Chaudhuri R."/>
            <person name="La Ragione R.M."/>
            <person name="Hildebrand F."/>
            <person name="Pallen M.J."/>
        </authorList>
    </citation>
    <scope>NUCLEOTIDE SEQUENCE [LARGE SCALE GENOMIC DNA]</scope>
    <source>
        <strain evidence="8 9">Sa2CUA1</strain>
    </source>
</reference>
<feature type="domain" description="EamA" evidence="7">
    <location>
        <begin position="139"/>
        <end position="264"/>
    </location>
</feature>
<feature type="transmembrane region" description="Helical" evidence="6">
    <location>
        <begin position="86"/>
        <end position="103"/>
    </location>
</feature>
<feature type="domain" description="EamA" evidence="7">
    <location>
        <begin position="3"/>
        <end position="129"/>
    </location>
</feature>
<evidence type="ECO:0000256" key="4">
    <source>
        <dbReference type="ARBA" id="ARBA00022989"/>
    </source>
</evidence>
<organism evidence="8 9">
    <name type="scientific">Arthrobacter gallicola</name>
    <dbReference type="NCBI Taxonomy" id="2762225"/>
    <lineage>
        <taxon>Bacteria</taxon>
        <taxon>Bacillati</taxon>
        <taxon>Actinomycetota</taxon>
        <taxon>Actinomycetes</taxon>
        <taxon>Micrococcales</taxon>
        <taxon>Micrococcaceae</taxon>
        <taxon>Arthrobacter</taxon>
    </lineage>
</organism>
<dbReference type="PANTHER" id="PTHR32322:SF2">
    <property type="entry name" value="EAMA DOMAIN-CONTAINING PROTEIN"/>
    <property type="match status" value="1"/>
</dbReference>
<dbReference type="InterPro" id="IPR037185">
    <property type="entry name" value="EmrE-like"/>
</dbReference>
<dbReference type="SUPFAM" id="SSF103481">
    <property type="entry name" value="Multidrug resistance efflux transporter EmrE"/>
    <property type="match status" value="2"/>
</dbReference>
<proteinExistence type="inferred from homology"/>
<protein>
    <submittedName>
        <fullName evidence="8">EamA family transporter</fullName>
    </submittedName>
</protein>
<feature type="transmembrane region" description="Helical" evidence="6">
    <location>
        <begin position="30"/>
        <end position="48"/>
    </location>
</feature>
<dbReference type="Pfam" id="PF00892">
    <property type="entry name" value="EamA"/>
    <property type="match status" value="2"/>
</dbReference>
<feature type="transmembrane region" description="Helical" evidence="6">
    <location>
        <begin position="204"/>
        <end position="221"/>
    </location>
</feature>
<evidence type="ECO:0000313" key="9">
    <source>
        <dbReference type="Proteomes" id="UP000609874"/>
    </source>
</evidence>
<feature type="transmembrane region" description="Helical" evidence="6">
    <location>
        <begin position="60"/>
        <end position="80"/>
    </location>
</feature>
<keyword evidence="5 6" id="KW-0472">Membrane</keyword>
<dbReference type="InterPro" id="IPR050638">
    <property type="entry name" value="AA-Vitamin_Transporters"/>
</dbReference>
<comment type="subcellular location">
    <subcellularLocation>
        <location evidence="1">Membrane</location>
        <topology evidence="1">Multi-pass membrane protein</topology>
    </subcellularLocation>
</comment>
<evidence type="ECO:0000256" key="1">
    <source>
        <dbReference type="ARBA" id="ARBA00004141"/>
    </source>
</evidence>
<evidence type="ECO:0000256" key="3">
    <source>
        <dbReference type="ARBA" id="ARBA00022692"/>
    </source>
</evidence>
<evidence type="ECO:0000256" key="6">
    <source>
        <dbReference type="SAM" id="Phobius"/>
    </source>
</evidence>
<keyword evidence="4 6" id="KW-1133">Transmembrane helix</keyword>
<comment type="caution">
    <text evidence="8">The sequence shown here is derived from an EMBL/GenBank/DDBJ whole genome shotgun (WGS) entry which is preliminary data.</text>
</comment>
<feature type="transmembrane region" description="Helical" evidence="6">
    <location>
        <begin position="233"/>
        <end position="251"/>
    </location>
</feature>
<gene>
    <name evidence="8" type="ORF">H9639_13755</name>
</gene>
<evidence type="ECO:0000256" key="2">
    <source>
        <dbReference type="ARBA" id="ARBA00007362"/>
    </source>
</evidence>
<name>A0ABR8UUX6_9MICC</name>
<dbReference type="PANTHER" id="PTHR32322">
    <property type="entry name" value="INNER MEMBRANE TRANSPORTER"/>
    <property type="match status" value="1"/>
</dbReference>
<accession>A0ABR8UUX6</accession>